<accession>A0A9P6E7V9</accession>
<feature type="region of interest" description="Disordered" evidence="1">
    <location>
        <begin position="22"/>
        <end position="183"/>
    </location>
</feature>
<keyword evidence="2" id="KW-1133">Transmembrane helix</keyword>
<keyword evidence="4" id="KW-1185">Reference proteome</keyword>
<name>A0A9P6E7V9_9AGAR</name>
<feature type="compositionally biased region" description="Low complexity" evidence="1">
    <location>
        <begin position="333"/>
        <end position="346"/>
    </location>
</feature>
<feature type="compositionally biased region" description="Polar residues" evidence="1">
    <location>
        <begin position="549"/>
        <end position="560"/>
    </location>
</feature>
<sequence>MATDLASDPVSSLRAAALSTLKSKRRKPAIDRSVPISERPQPPKDVFQLDYGQEESSSDVPMADATTSTQAPSPVQPKQDDLEAPPGRDISLEEGEISDDEPVVTPLRSARKQPTPPRKVFSSPRPISPEPRVLAEARQLVRSSSTRSSSSPEAGPSRQSSNHVKTSSEHPTARIPTHSPQFVRPNVNLTQNEYDAVKDVVLDLLGWGVPPIHFVECGVSREALFYVFSELNLALPDGFDSSGLVPFTPEDYTKSKSQQPIIMPPPPIPEKEKRPILEILTPNSTSPLETPNTDISMTLVESPLTSLNDIERQRRLELRARKAAQATRKLQYSTSTESGSGASSDSQAPPLIVSPDVDDFLSSLGPQLVMAPSSIEHFSTEAKECKTNDEPNSPQSNLPDYSPSSQEASLSVQEPPPASADSVVTFESTSMSVTSDSAILPESPAEFEPPLPHPVSAPIPSINYPTTRRGVKRAVATDFDFDQPAPRRNGSTPQPAKQAKTAFVSIGSRRCVIDLSDSEDDDESPPRYQPLPVVLDQQPWHKRDRRTKASTYPSPVSSKPMTPVGGAVSPSVLLQKELEIRRMRELIAQREEETRLKKLAAKSITSAISSAPVDEPMVVIAQPQPIRLKTEEPDIEMSSPTPIELTDDADAKRVRAEIIARRSSESASPPAEISEASLPITRSVTVSPISPSQDFTPGKYIQLMSYLFSVCLYANHTPTSSFLIGFLKLSFGITAIHSVSFMLTVVIDMLVAHLVIFIVFHPWVLRLFVTFHTRCIVGYLAAVFTGSHNLLSTPQLGCYVFRFSRFSRRGAKITSGKDLFLFVRPQARILPKVSSFFHIVISLCRHCT</sequence>
<protein>
    <submittedName>
        <fullName evidence="3">Uncharacterized protein</fullName>
    </submittedName>
</protein>
<feature type="compositionally biased region" description="Low complexity" evidence="1">
    <location>
        <begin position="142"/>
        <end position="161"/>
    </location>
</feature>
<keyword evidence="2" id="KW-0472">Membrane</keyword>
<feature type="region of interest" description="Disordered" evidence="1">
    <location>
        <begin position="251"/>
        <end position="271"/>
    </location>
</feature>
<reference evidence="3" key="1">
    <citation type="submission" date="2020-11" db="EMBL/GenBank/DDBJ databases">
        <authorList>
            <consortium name="DOE Joint Genome Institute"/>
            <person name="Ahrendt S."/>
            <person name="Riley R."/>
            <person name="Andreopoulos W."/>
            <person name="Labutti K."/>
            <person name="Pangilinan J."/>
            <person name="Ruiz-Duenas F.J."/>
            <person name="Barrasa J.M."/>
            <person name="Sanchez-Garcia M."/>
            <person name="Camarero S."/>
            <person name="Miyauchi S."/>
            <person name="Serrano A."/>
            <person name="Linde D."/>
            <person name="Babiker R."/>
            <person name="Drula E."/>
            <person name="Ayuso-Fernandez I."/>
            <person name="Pacheco R."/>
            <person name="Padilla G."/>
            <person name="Ferreira P."/>
            <person name="Barriuso J."/>
            <person name="Kellner H."/>
            <person name="Castanera R."/>
            <person name="Alfaro M."/>
            <person name="Ramirez L."/>
            <person name="Pisabarro A.G."/>
            <person name="Kuo A."/>
            <person name="Tritt A."/>
            <person name="Lipzen A."/>
            <person name="He G."/>
            <person name="Yan M."/>
            <person name="Ng V."/>
            <person name="Cullen D."/>
            <person name="Martin F."/>
            <person name="Rosso M.-N."/>
            <person name="Henrissat B."/>
            <person name="Hibbett D."/>
            <person name="Martinez A.T."/>
            <person name="Grigoriev I.V."/>
        </authorList>
    </citation>
    <scope>NUCLEOTIDE SEQUENCE</scope>
    <source>
        <strain evidence="3">CBS 506.95</strain>
    </source>
</reference>
<dbReference type="EMBL" id="MU157901">
    <property type="protein sequence ID" value="KAF9524288.1"/>
    <property type="molecule type" value="Genomic_DNA"/>
</dbReference>
<evidence type="ECO:0000313" key="4">
    <source>
        <dbReference type="Proteomes" id="UP000807306"/>
    </source>
</evidence>
<feature type="transmembrane region" description="Helical" evidence="2">
    <location>
        <begin position="776"/>
        <end position="801"/>
    </location>
</feature>
<comment type="caution">
    <text evidence="3">The sequence shown here is derived from an EMBL/GenBank/DDBJ whole genome shotgun (WGS) entry which is preliminary data.</text>
</comment>
<feature type="transmembrane region" description="Helical" evidence="2">
    <location>
        <begin position="739"/>
        <end position="764"/>
    </location>
</feature>
<feature type="region of interest" description="Disordered" evidence="1">
    <location>
        <begin position="380"/>
        <end position="422"/>
    </location>
</feature>
<feature type="region of interest" description="Disordered" evidence="1">
    <location>
        <begin position="537"/>
        <end position="564"/>
    </location>
</feature>
<organism evidence="3 4">
    <name type="scientific">Crepidotus variabilis</name>
    <dbReference type="NCBI Taxonomy" id="179855"/>
    <lineage>
        <taxon>Eukaryota</taxon>
        <taxon>Fungi</taxon>
        <taxon>Dikarya</taxon>
        <taxon>Basidiomycota</taxon>
        <taxon>Agaricomycotina</taxon>
        <taxon>Agaricomycetes</taxon>
        <taxon>Agaricomycetidae</taxon>
        <taxon>Agaricales</taxon>
        <taxon>Agaricineae</taxon>
        <taxon>Crepidotaceae</taxon>
        <taxon>Crepidotus</taxon>
    </lineage>
</organism>
<feature type="compositionally biased region" description="Polar residues" evidence="1">
    <location>
        <begin position="390"/>
        <end position="412"/>
    </location>
</feature>
<feature type="transmembrane region" description="Helical" evidence="2">
    <location>
        <begin position="703"/>
        <end position="727"/>
    </location>
</feature>
<feature type="region of interest" description="Disordered" evidence="1">
    <location>
        <begin position="321"/>
        <end position="354"/>
    </location>
</feature>
<evidence type="ECO:0000313" key="3">
    <source>
        <dbReference type="EMBL" id="KAF9524288.1"/>
    </source>
</evidence>
<feature type="compositionally biased region" description="Basic and acidic residues" evidence="1">
    <location>
        <begin position="380"/>
        <end position="389"/>
    </location>
</feature>
<evidence type="ECO:0000256" key="2">
    <source>
        <dbReference type="SAM" id="Phobius"/>
    </source>
</evidence>
<proteinExistence type="predicted"/>
<dbReference type="OrthoDB" id="3270652at2759"/>
<feature type="region of interest" description="Disordered" evidence="1">
    <location>
        <begin position="480"/>
        <end position="500"/>
    </location>
</feature>
<dbReference type="AlphaFoldDB" id="A0A9P6E7V9"/>
<dbReference type="Proteomes" id="UP000807306">
    <property type="component" value="Unassembled WGS sequence"/>
</dbReference>
<evidence type="ECO:0000256" key="1">
    <source>
        <dbReference type="SAM" id="MobiDB-lite"/>
    </source>
</evidence>
<feature type="compositionally biased region" description="Polar residues" evidence="1">
    <location>
        <begin position="58"/>
        <end position="73"/>
    </location>
</feature>
<feature type="compositionally biased region" description="Acidic residues" evidence="1">
    <location>
        <begin position="92"/>
        <end position="102"/>
    </location>
</feature>
<keyword evidence="2" id="KW-0812">Transmembrane</keyword>
<gene>
    <name evidence="3" type="ORF">CPB83DRAFT_618976</name>
</gene>